<dbReference type="OrthoDB" id="1725043at2"/>
<dbReference type="STRING" id="415015.SAMN05660462_00142"/>
<dbReference type="PRINTS" id="PR01490">
    <property type="entry name" value="RTXTOXIND"/>
</dbReference>
<dbReference type="InterPro" id="IPR058636">
    <property type="entry name" value="Beta-barrel_YknX"/>
</dbReference>
<dbReference type="Gene3D" id="2.40.50.100">
    <property type="match status" value="2"/>
</dbReference>
<feature type="domain" description="YknX-like beta-barrel" evidence="8">
    <location>
        <begin position="389"/>
        <end position="459"/>
    </location>
</feature>
<dbReference type="PANTHER" id="PTHR32347">
    <property type="entry name" value="EFFLUX SYSTEM COMPONENT YKNX-RELATED"/>
    <property type="match status" value="1"/>
</dbReference>
<evidence type="ECO:0000256" key="5">
    <source>
        <dbReference type="SAM" id="MobiDB-lite"/>
    </source>
</evidence>
<dbReference type="InterPro" id="IPR006143">
    <property type="entry name" value="RND_pump_MFP"/>
</dbReference>
<gene>
    <name evidence="9" type="ORF">SAMN05660462_00142</name>
</gene>
<dbReference type="EMBL" id="FNQE01000001">
    <property type="protein sequence ID" value="SDY47431.1"/>
    <property type="molecule type" value="Genomic_DNA"/>
</dbReference>
<proteinExistence type="inferred from homology"/>
<evidence type="ECO:0000259" key="7">
    <source>
        <dbReference type="Pfam" id="PF25917"/>
    </source>
</evidence>
<comment type="similarity">
    <text evidence="2">Belongs to the membrane fusion protein (MFP) (TC 8.A.1) family.</text>
</comment>
<feature type="transmembrane region" description="Helical" evidence="6">
    <location>
        <begin position="5"/>
        <end position="23"/>
    </location>
</feature>
<keyword evidence="10" id="KW-1185">Reference proteome</keyword>
<sequence length="565" mass="61454">MTKRLLMILIVIAIVAGGGYYAFKQLMPEKSEEAQGPIYSTFETKKSDISAGVEISGQLNASRSGGIRVPGDMYSGQTVQYVIEEFLVDEGDEITQGQVVVRLLANEIHNKLDDIREQIDSQKKQLSQLTGLPISEVDYINPSQGLKITAPISGRIMNLDAKEGKKISQGYIVASIVDNSKFKVSAKLTPSEFGMVSEGQTVALSFPYFDGAIEGTITELNSSAVPDNSEEGKFGTNFVYMATIEANNPGLIQANMEVKVGLSRGDNQSVPSIHYFMYPGIVEGFVNEEKLVAPVEAVATQVHVKGMQEVKKGDVIVTMAGADVRDMIQEKVEKIRELNNEMRDYYSKLDQLEIRSPMDGIVGGIWRQQGETVRGGEWLGDVYNTSDMRIWAEIDDIDVLQVKQEAPVTITVDALPGEKFQGKVVRISTMGKDRNGLTRFQVEIEVIGGPQLRPGMQARAYVDAGSAQGVLIVPLEAIFEEDGVSKVEILGDDGIPRVEAIKLGLMNDKYAEVVEGLKEGDKVITGSTADLLPSQHIKSNDPILPSGGGENNDGNNGDNIDGNNN</sequence>
<dbReference type="GO" id="GO:0030313">
    <property type="term" value="C:cell envelope"/>
    <property type="evidence" value="ECO:0007669"/>
    <property type="project" value="UniProtKB-SubCell"/>
</dbReference>
<organism evidence="9 10">
    <name type="scientific">Proteiniborus ethanoligenes</name>
    <dbReference type="NCBI Taxonomy" id="415015"/>
    <lineage>
        <taxon>Bacteria</taxon>
        <taxon>Bacillati</taxon>
        <taxon>Bacillota</taxon>
        <taxon>Clostridia</taxon>
        <taxon>Eubacteriales</taxon>
        <taxon>Proteiniborus</taxon>
    </lineage>
</organism>
<dbReference type="GO" id="GO:0022857">
    <property type="term" value="F:transmembrane transporter activity"/>
    <property type="evidence" value="ECO:0007669"/>
    <property type="project" value="InterPro"/>
</dbReference>
<feature type="coiled-coil region" evidence="4">
    <location>
        <begin position="105"/>
        <end position="132"/>
    </location>
</feature>
<feature type="compositionally biased region" description="Low complexity" evidence="5">
    <location>
        <begin position="552"/>
        <end position="565"/>
    </location>
</feature>
<feature type="coiled-coil region" evidence="4">
    <location>
        <begin position="328"/>
        <end position="355"/>
    </location>
</feature>
<dbReference type="Pfam" id="PF25917">
    <property type="entry name" value="BSH_RND"/>
    <property type="match status" value="1"/>
</dbReference>
<feature type="region of interest" description="Disordered" evidence="5">
    <location>
        <begin position="533"/>
        <end position="565"/>
    </location>
</feature>
<evidence type="ECO:0000256" key="3">
    <source>
        <dbReference type="ARBA" id="ARBA00023054"/>
    </source>
</evidence>
<dbReference type="Gene3D" id="2.40.30.170">
    <property type="match status" value="2"/>
</dbReference>
<keyword evidence="6" id="KW-0812">Transmembrane</keyword>
<dbReference type="AlphaFoldDB" id="A0A1H3K5J6"/>
<keyword evidence="3 4" id="KW-0175">Coiled coil</keyword>
<evidence type="ECO:0000313" key="10">
    <source>
        <dbReference type="Proteomes" id="UP000198625"/>
    </source>
</evidence>
<evidence type="ECO:0000313" key="9">
    <source>
        <dbReference type="EMBL" id="SDY47431.1"/>
    </source>
</evidence>
<dbReference type="SUPFAM" id="SSF111369">
    <property type="entry name" value="HlyD-like secretion proteins"/>
    <property type="match status" value="1"/>
</dbReference>
<evidence type="ECO:0000259" key="8">
    <source>
        <dbReference type="Pfam" id="PF25990"/>
    </source>
</evidence>
<evidence type="ECO:0000256" key="2">
    <source>
        <dbReference type="ARBA" id="ARBA00009477"/>
    </source>
</evidence>
<dbReference type="Pfam" id="PF25990">
    <property type="entry name" value="Beta-barrel_YknX"/>
    <property type="match status" value="1"/>
</dbReference>
<accession>A0A1H3K5J6</accession>
<comment type="subcellular location">
    <subcellularLocation>
        <location evidence="1">Cell envelope</location>
    </subcellularLocation>
</comment>
<name>A0A1H3K5J6_9FIRM</name>
<protein>
    <submittedName>
        <fullName evidence="9">RND family efflux transporter, MFP subunit</fullName>
    </submittedName>
</protein>
<evidence type="ECO:0000256" key="4">
    <source>
        <dbReference type="SAM" id="Coils"/>
    </source>
</evidence>
<evidence type="ECO:0000256" key="1">
    <source>
        <dbReference type="ARBA" id="ARBA00004196"/>
    </source>
</evidence>
<keyword evidence="6" id="KW-1133">Transmembrane helix</keyword>
<keyword evidence="6" id="KW-0472">Membrane</keyword>
<dbReference type="GO" id="GO:0016020">
    <property type="term" value="C:membrane"/>
    <property type="evidence" value="ECO:0007669"/>
    <property type="project" value="InterPro"/>
</dbReference>
<dbReference type="InterPro" id="IPR050465">
    <property type="entry name" value="UPF0194_transport"/>
</dbReference>
<dbReference type="RefSeq" id="WP_091725837.1">
    <property type="nucleotide sequence ID" value="NZ_FNQE01000001.1"/>
</dbReference>
<dbReference type="Proteomes" id="UP000198625">
    <property type="component" value="Unassembled WGS sequence"/>
</dbReference>
<dbReference type="NCBIfam" id="TIGR01730">
    <property type="entry name" value="RND_mfp"/>
    <property type="match status" value="1"/>
</dbReference>
<reference evidence="9 10" key="1">
    <citation type="submission" date="2016-10" db="EMBL/GenBank/DDBJ databases">
        <authorList>
            <person name="de Groot N.N."/>
        </authorList>
    </citation>
    <scope>NUCLEOTIDE SEQUENCE [LARGE SCALE GENOMIC DNA]</scope>
    <source>
        <strain evidence="9 10">DSM 21650</strain>
    </source>
</reference>
<dbReference type="InterPro" id="IPR058625">
    <property type="entry name" value="MdtA-like_BSH"/>
</dbReference>
<evidence type="ECO:0000256" key="6">
    <source>
        <dbReference type="SAM" id="Phobius"/>
    </source>
</evidence>
<dbReference type="Gene3D" id="2.40.420.20">
    <property type="match status" value="1"/>
</dbReference>
<feature type="domain" description="Multidrug resistance protein MdtA-like barrel-sandwich hybrid" evidence="7">
    <location>
        <begin position="147"/>
        <end position="377"/>
    </location>
</feature>